<comment type="caution">
    <text evidence="8">The sequence shown here is derived from an EMBL/GenBank/DDBJ whole genome shotgun (WGS) entry which is preliminary data.</text>
</comment>
<evidence type="ECO:0000313" key="9">
    <source>
        <dbReference type="Proteomes" id="UP000587579"/>
    </source>
</evidence>
<evidence type="ECO:0000256" key="1">
    <source>
        <dbReference type="ARBA" id="ARBA00001974"/>
    </source>
</evidence>
<dbReference type="SUPFAM" id="SSF51905">
    <property type="entry name" value="FAD/NAD(P)-binding domain"/>
    <property type="match status" value="1"/>
</dbReference>
<dbReference type="Gene3D" id="3.90.660.20">
    <property type="entry name" value="Protoporphyrinogen oxidase, mitochondrial, domain 2"/>
    <property type="match status" value="1"/>
</dbReference>
<keyword evidence="5 6" id="KW-0350">Heme biosynthesis</keyword>
<comment type="cofactor">
    <cofactor evidence="1 6">
        <name>FAD</name>
        <dbReference type="ChEBI" id="CHEBI:57692"/>
    </cofactor>
</comment>
<evidence type="ECO:0000256" key="4">
    <source>
        <dbReference type="ARBA" id="ARBA00023002"/>
    </source>
</evidence>
<dbReference type="Gene3D" id="3.50.50.60">
    <property type="entry name" value="FAD/NAD(P)-binding domain"/>
    <property type="match status" value="1"/>
</dbReference>
<dbReference type="Pfam" id="PF01593">
    <property type="entry name" value="Amino_oxidase"/>
    <property type="match status" value="1"/>
</dbReference>
<organism evidence="8 9">
    <name type="scientific">Oceanithermus desulfurans</name>
    <dbReference type="NCBI Taxonomy" id="227924"/>
    <lineage>
        <taxon>Bacteria</taxon>
        <taxon>Thermotogati</taxon>
        <taxon>Deinococcota</taxon>
        <taxon>Deinococci</taxon>
        <taxon>Thermales</taxon>
        <taxon>Thermaceae</taxon>
        <taxon>Oceanithermus</taxon>
    </lineage>
</organism>
<evidence type="ECO:0000256" key="5">
    <source>
        <dbReference type="ARBA" id="ARBA00023133"/>
    </source>
</evidence>
<keyword evidence="3 6" id="KW-0274">FAD</keyword>
<dbReference type="EC" id="1.3.3.15" evidence="6"/>
<comment type="similarity">
    <text evidence="6">Belongs to the protoporphyrinogen/coproporphyrinogen oxidase family. Coproporphyrinogen III oxidase subfamily.</text>
</comment>
<evidence type="ECO:0000256" key="2">
    <source>
        <dbReference type="ARBA" id="ARBA00022630"/>
    </source>
</evidence>
<dbReference type="RefSeq" id="WP_147146147.1">
    <property type="nucleotide sequence ID" value="NZ_JACHEZ010000006.1"/>
</dbReference>
<dbReference type="Gene3D" id="1.10.3110.10">
    <property type="entry name" value="protoporphyrinogen ix oxidase, domain 3"/>
    <property type="match status" value="1"/>
</dbReference>
<keyword evidence="6" id="KW-0963">Cytoplasm</keyword>
<evidence type="ECO:0000313" key="8">
    <source>
        <dbReference type="EMBL" id="MBB6030316.1"/>
    </source>
</evidence>
<comment type="pathway">
    <text evidence="6">Porphyrin-containing compound metabolism; protoheme biosynthesis.</text>
</comment>
<dbReference type="GO" id="GO:0004729">
    <property type="term" value="F:oxygen-dependent protoporphyrinogen oxidase activity"/>
    <property type="evidence" value="ECO:0007669"/>
    <property type="project" value="UniProtKB-EC"/>
</dbReference>
<evidence type="ECO:0000256" key="3">
    <source>
        <dbReference type="ARBA" id="ARBA00022827"/>
    </source>
</evidence>
<dbReference type="InterPro" id="IPR036188">
    <property type="entry name" value="FAD/NAD-bd_sf"/>
</dbReference>
<protein>
    <recommendedName>
        <fullName evidence="6">Coproporphyrinogen III oxidase</fullName>
        <ecNumber evidence="6">1.3.3.15</ecNumber>
    </recommendedName>
</protein>
<dbReference type="NCBIfam" id="TIGR00562">
    <property type="entry name" value="proto_IX_ox"/>
    <property type="match status" value="1"/>
</dbReference>
<proteinExistence type="inferred from homology"/>
<keyword evidence="4 6" id="KW-0560">Oxidoreductase</keyword>
<dbReference type="InterPro" id="IPR004572">
    <property type="entry name" value="Protoporphyrinogen_oxidase"/>
</dbReference>
<comment type="function">
    <text evidence="6">Involved in coproporphyrin-dependent heme b biosynthesis. Catalyzes the oxidation of coproporphyrinogen III to coproporphyrin III.</text>
</comment>
<sequence>MKKAAVVGGGMAGLAAAYYLQRAAEVAGRPVQVVLFESDRRLGGKVRSVQSGPYRLEGGPDAVVRYKPWFLDLVRELGLEGEVVGTTPAKPAALIFKGGRGYPLPEGLNVVIPSRFGPLVRTPLLSPAGKLRAALDLFLPRGPEGDEPFGAFVQRRLGREVWDNLAAPLTGGIYGGDPYELSTLAAFPMLKELEAKNRSLILGSLRAMRRRQGSREGGSLFASLQGGLGRVVEAVTRAADRVDWRLGAPVERLEHHEGRWQLFGPWGTEGFDALVLAVPARVAGELLGPLDPELAAPLREIPYGDTATVTLAFDRSRFPEVVGHGVLVAAGEGTRARGFTWLSRKWTGRAPEDKLLVRAYFSGAGAGLDEKGLVDAARSDLERIVGPIPDHEAAWTYRWKAGMPQYTVGHLDRVRRIEAAPSRWPGLELIGAAYRGVGLPEVVRDGRDAAARTLEHLSREP</sequence>
<keyword evidence="9" id="KW-1185">Reference proteome</keyword>
<keyword evidence="2 6" id="KW-0285">Flavoprotein</keyword>
<accession>A0ABR6P2S8</accession>
<feature type="domain" description="Amine oxidase" evidence="7">
    <location>
        <begin position="11"/>
        <end position="452"/>
    </location>
</feature>
<reference evidence="8 9" key="1">
    <citation type="submission" date="2020-08" db="EMBL/GenBank/DDBJ databases">
        <title>Genomic Encyclopedia of Type Strains, Phase IV (KMG-IV): sequencing the most valuable type-strain genomes for metagenomic binning, comparative biology and taxonomic classification.</title>
        <authorList>
            <person name="Goeker M."/>
        </authorList>
    </citation>
    <scope>NUCLEOTIDE SEQUENCE [LARGE SCALE GENOMIC DNA]</scope>
    <source>
        <strain evidence="8 9">DSM 15757</strain>
    </source>
</reference>
<evidence type="ECO:0000256" key="6">
    <source>
        <dbReference type="RuleBase" id="RU364052"/>
    </source>
</evidence>
<comment type="catalytic activity">
    <reaction evidence="6">
        <text>coproporphyrinogen III + 3 O2 = coproporphyrin III + 3 H2O2</text>
        <dbReference type="Rhea" id="RHEA:43436"/>
        <dbReference type="ChEBI" id="CHEBI:15379"/>
        <dbReference type="ChEBI" id="CHEBI:16240"/>
        <dbReference type="ChEBI" id="CHEBI:57309"/>
        <dbReference type="ChEBI" id="CHEBI:131725"/>
        <dbReference type="EC" id="1.3.3.15"/>
    </reaction>
</comment>
<comment type="subcellular location">
    <subcellularLocation>
        <location evidence="6">Cytoplasm</location>
    </subcellularLocation>
</comment>
<name>A0ABR6P2S8_9DEIN</name>
<dbReference type="PANTHER" id="PTHR42923:SF3">
    <property type="entry name" value="PROTOPORPHYRINOGEN OXIDASE"/>
    <property type="match status" value="1"/>
</dbReference>
<dbReference type="InterPro" id="IPR002937">
    <property type="entry name" value="Amino_oxidase"/>
</dbReference>
<dbReference type="Proteomes" id="UP000587579">
    <property type="component" value="Unassembled WGS sequence"/>
</dbReference>
<gene>
    <name evidence="8" type="ORF">HNQ05_001697</name>
</gene>
<dbReference type="PANTHER" id="PTHR42923">
    <property type="entry name" value="PROTOPORPHYRINOGEN OXIDASE"/>
    <property type="match status" value="1"/>
</dbReference>
<evidence type="ECO:0000259" key="7">
    <source>
        <dbReference type="Pfam" id="PF01593"/>
    </source>
</evidence>
<dbReference type="SUPFAM" id="SSF54373">
    <property type="entry name" value="FAD-linked reductases, C-terminal domain"/>
    <property type="match status" value="1"/>
</dbReference>
<dbReference type="EMBL" id="JACHEZ010000006">
    <property type="protein sequence ID" value="MBB6030316.1"/>
    <property type="molecule type" value="Genomic_DNA"/>
</dbReference>
<dbReference type="InterPro" id="IPR050464">
    <property type="entry name" value="Zeta_carotene_desat/Oxidored"/>
</dbReference>